<accession>A0A7W7H102</accession>
<comment type="caution">
    <text evidence="1">The sequence shown here is derived from an EMBL/GenBank/DDBJ whole genome shotgun (WGS) entry which is preliminary data.</text>
</comment>
<dbReference type="EMBL" id="JACHNB010000001">
    <property type="protein sequence ID" value="MBB4741969.1"/>
    <property type="molecule type" value="Genomic_DNA"/>
</dbReference>
<protein>
    <submittedName>
        <fullName evidence="1">Uncharacterized protein</fullName>
    </submittedName>
</protein>
<dbReference type="AlphaFoldDB" id="A0A7W7H102"/>
<name>A0A7W7H102_9ACTN</name>
<evidence type="ECO:0000313" key="1">
    <source>
        <dbReference type="EMBL" id="MBB4741969.1"/>
    </source>
</evidence>
<reference evidence="1 2" key="1">
    <citation type="submission" date="2020-08" db="EMBL/GenBank/DDBJ databases">
        <title>Sequencing the genomes of 1000 actinobacteria strains.</title>
        <authorList>
            <person name="Klenk H.-P."/>
        </authorList>
    </citation>
    <scope>NUCLEOTIDE SEQUENCE [LARGE SCALE GENOMIC DNA]</scope>
    <source>
        <strain evidence="1 2">DSM 45809</strain>
    </source>
</reference>
<proteinExistence type="predicted"/>
<dbReference type="RefSeq" id="WP_260418310.1">
    <property type="nucleotide sequence ID" value="NZ_BAABFG010000005.1"/>
</dbReference>
<gene>
    <name evidence="1" type="ORF">BJY16_005428</name>
</gene>
<keyword evidence="2" id="KW-1185">Reference proteome</keyword>
<dbReference type="Proteomes" id="UP000546162">
    <property type="component" value="Unassembled WGS sequence"/>
</dbReference>
<sequence>MPPARSLFRWRDSGAVRYAIQLGPDDPATPITGFRKALTGR</sequence>
<evidence type="ECO:0000313" key="2">
    <source>
        <dbReference type="Proteomes" id="UP000546162"/>
    </source>
</evidence>
<organism evidence="1 2">
    <name type="scientific">Actinoplanes octamycinicus</name>
    <dbReference type="NCBI Taxonomy" id="135948"/>
    <lineage>
        <taxon>Bacteria</taxon>
        <taxon>Bacillati</taxon>
        <taxon>Actinomycetota</taxon>
        <taxon>Actinomycetes</taxon>
        <taxon>Micromonosporales</taxon>
        <taxon>Micromonosporaceae</taxon>
        <taxon>Actinoplanes</taxon>
    </lineage>
</organism>